<evidence type="ECO:0000256" key="5">
    <source>
        <dbReference type="ARBA" id="ARBA00023163"/>
    </source>
</evidence>
<keyword evidence="8" id="KW-0472">Membrane</keyword>
<evidence type="ECO:0000256" key="1">
    <source>
        <dbReference type="ARBA" id="ARBA00004049"/>
    </source>
</evidence>
<dbReference type="AlphaFoldDB" id="A0A8T2QQP3"/>
<evidence type="ECO:0000256" key="3">
    <source>
        <dbReference type="ARBA" id="ARBA00023054"/>
    </source>
</evidence>
<keyword evidence="3" id="KW-0175">Coiled coil</keyword>
<evidence type="ECO:0000256" key="7">
    <source>
        <dbReference type="SAM" id="MobiDB-lite"/>
    </source>
</evidence>
<keyword evidence="6" id="KW-0539">Nucleus</keyword>
<accession>A0A8T2QQP3</accession>
<dbReference type="Proteomes" id="UP000825935">
    <property type="component" value="Chromosome 33"/>
</dbReference>
<dbReference type="OrthoDB" id="6270329at2759"/>
<dbReference type="PANTHER" id="PTHR46373">
    <property type="entry name" value="PROTEIN RKD4"/>
    <property type="match status" value="1"/>
</dbReference>
<sequence length="541" mass="59044">MAGSATSPKPFDNLVLSNLSSPRFDISDFLKTPTDGSPKEKRGEEDDVLFSTFQGFTLPSVPFVCPNSAATTPRAPSPYVRHQLDTPVPNQTTTVSPTSLTPADANTHFEGEFGASSLRVEDCKSSDFNMDDVLNHGELIPFDDYIDGVLDGGDFSIFNDVNYDTATSSNAASNLGSVPYLSAEIGTMMLPSFSGTSISLYATPESFLGSEAGGLVEIGDHVLVSMGHRASSSSASNSLVYRGNQMDWGSANHSAPFQSQLGQPNSLQCESCQILRRIIHSNGVQDTKLEIHGQHGQSYHAVLQTRFCIDDGFPSTLEQQMVDFPVGNSEYVKQFLLQYSMLRNKEGFILRHDSLQVPMDLSCITSERMMGGASMQMLNQSGQSTVTHGGCSTDPTDTSPIPVKPPKSNAAAQRERTGKLKMSDLAQFFHLPINAAAKELGICPTVLKKICRRNGMRRWPHRKVIPTIILDRSIANFVIMLFVSALLLMISSTAFVNNRWPHCKVIPTIILDTSIANFVIMLFVNALLLMISSTAFVNNDY</sequence>
<feature type="transmembrane region" description="Helical" evidence="8">
    <location>
        <begin position="474"/>
        <end position="497"/>
    </location>
</feature>
<evidence type="ECO:0000259" key="9">
    <source>
        <dbReference type="PROSITE" id="PS51519"/>
    </source>
</evidence>
<gene>
    <name evidence="10" type="ORF">KP509_33G040700</name>
</gene>
<dbReference type="EMBL" id="CM035438">
    <property type="protein sequence ID" value="KAH7285681.1"/>
    <property type="molecule type" value="Genomic_DNA"/>
</dbReference>
<feature type="transmembrane region" description="Helical" evidence="8">
    <location>
        <begin position="509"/>
        <end position="531"/>
    </location>
</feature>
<feature type="region of interest" description="Disordered" evidence="7">
    <location>
        <begin position="72"/>
        <end position="100"/>
    </location>
</feature>
<keyword evidence="5" id="KW-0804">Transcription</keyword>
<dbReference type="OMA" id="IANFVIM"/>
<evidence type="ECO:0000313" key="10">
    <source>
        <dbReference type="EMBL" id="KAH7285681.1"/>
    </source>
</evidence>
<comment type="caution">
    <text evidence="10">The sequence shown here is derived from an EMBL/GenBank/DDBJ whole genome shotgun (WGS) entry which is preliminary data.</text>
</comment>
<keyword evidence="8" id="KW-0812">Transmembrane</keyword>
<dbReference type="GO" id="GO:0003677">
    <property type="term" value="F:DNA binding"/>
    <property type="evidence" value="ECO:0007669"/>
    <property type="project" value="UniProtKB-KW"/>
</dbReference>
<dbReference type="Pfam" id="PF02042">
    <property type="entry name" value="RWP-RK"/>
    <property type="match status" value="1"/>
</dbReference>
<evidence type="ECO:0000256" key="8">
    <source>
        <dbReference type="SAM" id="Phobius"/>
    </source>
</evidence>
<evidence type="ECO:0000256" key="4">
    <source>
        <dbReference type="ARBA" id="ARBA00023125"/>
    </source>
</evidence>
<dbReference type="InterPro" id="IPR003035">
    <property type="entry name" value="RWP-RK_dom"/>
</dbReference>
<dbReference type="GO" id="GO:0003700">
    <property type="term" value="F:DNA-binding transcription factor activity"/>
    <property type="evidence" value="ECO:0007669"/>
    <property type="project" value="InterPro"/>
</dbReference>
<keyword evidence="8" id="KW-1133">Transmembrane helix</keyword>
<name>A0A8T2QQP3_CERRI</name>
<feature type="compositionally biased region" description="Polar residues" evidence="7">
    <location>
        <begin position="88"/>
        <end position="100"/>
    </location>
</feature>
<proteinExistence type="predicted"/>
<dbReference type="PROSITE" id="PS51519">
    <property type="entry name" value="RWP_RK"/>
    <property type="match status" value="1"/>
</dbReference>
<feature type="region of interest" description="Disordered" evidence="7">
    <location>
        <begin position="382"/>
        <end position="411"/>
    </location>
</feature>
<evidence type="ECO:0000313" key="11">
    <source>
        <dbReference type="Proteomes" id="UP000825935"/>
    </source>
</evidence>
<feature type="domain" description="RWP-RK" evidence="9">
    <location>
        <begin position="407"/>
        <end position="489"/>
    </location>
</feature>
<evidence type="ECO:0000256" key="2">
    <source>
        <dbReference type="ARBA" id="ARBA00023015"/>
    </source>
</evidence>
<keyword evidence="2" id="KW-0805">Transcription regulation</keyword>
<dbReference type="PANTHER" id="PTHR46373:SF5">
    <property type="entry name" value="RWP-RK DOMAIN PROTEIN"/>
    <property type="match status" value="1"/>
</dbReference>
<protein>
    <recommendedName>
        <fullName evidence="9">RWP-RK domain-containing protein</fullName>
    </recommendedName>
</protein>
<keyword evidence="11" id="KW-1185">Reference proteome</keyword>
<dbReference type="InterPro" id="IPR044607">
    <property type="entry name" value="RKD-like"/>
</dbReference>
<keyword evidence="4" id="KW-0238">DNA-binding</keyword>
<reference evidence="10" key="1">
    <citation type="submission" date="2021-08" db="EMBL/GenBank/DDBJ databases">
        <title>WGS assembly of Ceratopteris richardii.</title>
        <authorList>
            <person name="Marchant D.B."/>
            <person name="Chen G."/>
            <person name="Jenkins J."/>
            <person name="Shu S."/>
            <person name="Leebens-Mack J."/>
            <person name="Grimwood J."/>
            <person name="Schmutz J."/>
            <person name="Soltis P."/>
            <person name="Soltis D."/>
            <person name="Chen Z.-H."/>
        </authorList>
    </citation>
    <scope>NUCLEOTIDE SEQUENCE</scope>
    <source>
        <strain evidence="10">Whitten #5841</strain>
        <tissue evidence="10">Leaf</tissue>
    </source>
</reference>
<feature type="region of interest" description="Disordered" evidence="7">
    <location>
        <begin position="24"/>
        <end position="44"/>
    </location>
</feature>
<comment type="function">
    <text evidence="1">Putative transcription factor.</text>
</comment>
<evidence type="ECO:0000256" key="6">
    <source>
        <dbReference type="ARBA" id="ARBA00023242"/>
    </source>
</evidence>
<organism evidence="10 11">
    <name type="scientific">Ceratopteris richardii</name>
    <name type="common">Triangle waterfern</name>
    <dbReference type="NCBI Taxonomy" id="49495"/>
    <lineage>
        <taxon>Eukaryota</taxon>
        <taxon>Viridiplantae</taxon>
        <taxon>Streptophyta</taxon>
        <taxon>Embryophyta</taxon>
        <taxon>Tracheophyta</taxon>
        <taxon>Polypodiopsida</taxon>
        <taxon>Polypodiidae</taxon>
        <taxon>Polypodiales</taxon>
        <taxon>Pteridineae</taxon>
        <taxon>Pteridaceae</taxon>
        <taxon>Parkerioideae</taxon>
        <taxon>Ceratopteris</taxon>
    </lineage>
</organism>